<feature type="compositionally biased region" description="Polar residues" evidence="1">
    <location>
        <begin position="266"/>
        <end position="276"/>
    </location>
</feature>
<dbReference type="Proteomes" id="UP000663832">
    <property type="component" value="Unassembled WGS sequence"/>
</dbReference>
<feature type="region of interest" description="Disordered" evidence="1">
    <location>
        <begin position="60"/>
        <end position="90"/>
    </location>
</feature>
<feature type="region of interest" description="Disordered" evidence="1">
    <location>
        <begin position="266"/>
        <end position="288"/>
    </location>
</feature>
<dbReference type="OrthoDB" id="10023212at2759"/>
<dbReference type="EMBL" id="CAJNOM010000104">
    <property type="protein sequence ID" value="CAF1055064.1"/>
    <property type="molecule type" value="Genomic_DNA"/>
</dbReference>
<name>A0A814KS17_9BILA</name>
<sequence>MLTHHRQTNFKQQLHSDHDLTELSWLTQSDIFDRLSSTRQTTPILSRSLPIYNINKEDISRHHHRSSRTSLVDSSDSEHDNDSSSLNSSSERVTTNLTDIVSPPHSALCFWILFAIEESKTHSLTLNEICDWIEHHIEQQQQRLKTTINPLSIDEQLIRNARLKSKIRYHMTKQISFFVKIIKDPISGTKLRYPLWTTDRSKRLLLLDTLLTMNIRQLSLYTQYTIDIYERLCLERRQTLIRNTNDENSCPILLLNNRKRDKTIHRLTSTEESNTNNKRKKQRSKNDSSILSIPSVEVVDAAMTLLLLRQPK</sequence>
<dbReference type="AlphaFoldDB" id="A0A814KS17"/>
<gene>
    <name evidence="2" type="ORF">QVE165_LOCUS17834</name>
</gene>
<evidence type="ECO:0000256" key="1">
    <source>
        <dbReference type="SAM" id="MobiDB-lite"/>
    </source>
</evidence>
<dbReference type="Gene3D" id="1.10.10.10">
    <property type="entry name" value="Winged helix-like DNA-binding domain superfamily/Winged helix DNA-binding domain"/>
    <property type="match status" value="1"/>
</dbReference>
<dbReference type="InterPro" id="IPR036388">
    <property type="entry name" value="WH-like_DNA-bd_sf"/>
</dbReference>
<evidence type="ECO:0000313" key="2">
    <source>
        <dbReference type="EMBL" id="CAF1055064.1"/>
    </source>
</evidence>
<keyword evidence="3" id="KW-1185">Reference proteome</keyword>
<organism evidence="2 3">
    <name type="scientific">Adineta steineri</name>
    <dbReference type="NCBI Taxonomy" id="433720"/>
    <lineage>
        <taxon>Eukaryota</taxon>
        <taxon>Metazoa</taxon>
        <taxon>Spiralia</taxon>
        <taxon>Gnathifera</taxon>
        <taxon>Rotifera</taxon>
        <taxon>Eurotatoria</taxon>
        <taxon>Bdelloidea</taxon>
        <taxon>Adinetida</taxon>
        <taxon>Adinetidae</taxon>
        <taxon>Adineta</taxon>
    </lineage>
</organism>
<comment type="caution">
    <text evidence="2">The sequence shown here is derived from an EMBL/GenBank/DDBJ whole genome shotgun (WGS) entry which is preliminary data.</text>
</comment>
<accession>A0A814KS17</accession>
<evidence type="ECO:0000313" key="3">
    <source>
        <dbReference type="Proteomes" id="UP000663832"/>
    </source>
</evidence>
<protein>
    <submittedName>
        <fullName evidence="2">Uncharacterized protein</fullName>
    </submittedName>
</protein>
<proteinExistence type="predicted"/>
<reference evidence="2" key="1">
    <citation type="submission" date="2021-02" db="EMBL/GenBank/DDBJ databases">
        <authorList>
            <person name="Nowell W R."/>
        </authorList>
    </citation>
    <scope>NUCLEOTIDE SEQUENCE</scope>
</reference>